<comment type="similarity">
    <text evidence="1">Belongs to the mannose-6-phosphate isomerase type 2 family.</text>
</comment>
<keyword evidence="10" id="KW-1185">Reference proteome</keyword>
<dbReference type="Pfam" id="PF00483">
    <property type="entry name" value="NTP_transferase"/>
    <property type="match status" value="1"/>
</dbReference>
<dbReference type="FunFam" id="3.90.550.10:FF:000046">
    <property type="entry name" value="Mannose-1-phosphate guanylyltransferase (GDP)"/>
    <property type="match status" value="1"/>
</dbReference>
<dbReference type="InterPro" id="IPR051161">
    <property type="entry name" value="Mannose-6P_isomerase_type2"/>
</dbReference>
<dbReference type="Proteomes" id="UP000199021">
    <property type="component" value="Unassembled WGS sequence"/>
</dbReference>
<accession>A0A1H9NVM1</accession>
<dbReference type="InterPro" id="IPR005835">
    <property type="entry name" value="NTP_transferase_dom"/>
</dbReference>
<dbReference type="CDD" id="cd02509">
    <property type="entry name" value="GDP-M1P_Guanylyltransferase"/>
    <property type="match status" value="1"/>
</dbReference>
<dbReference type="EMBL" id="FOFB01000040">
    <property type="protein sequence ID" value="SER40036.1"/>
    <property type="molecule type" value="Genomic_DNA"/>
</dbReference>
<name>A0A1H9NVM1_9BACT</name>
<dbReference type="GO" id="GO:0009298">
    <property type="term" value="P:GDP-mannose biosynthetic process"/>
    <property type="evidence" value="ECO:0007669"/>
    <property type="project" value="TreeGrafter"/>
</dbReference>
<reference evidence="10" key="1">
    <citation type="submission" date="2016-10" db="EMBL/GenBank/DDBJ databases">
        <authorList>
            <person name="Varghese N."/>
            <person name="Submissions S."/>
        </authorList>
    </citation>
    <scope>NUCLEOTIDE SEQUENCE [LARGE SCALE GENOMIC DNA]</scope>
    <source>
        <strain evidence="10">DSM 24740</strain>
    </source>
</reference>
<dbReference type="RefSeq" id="WP_245748663.1">
    <property type="nucleotide sequence ID" value="NZ_FOFB01000040.1"/>
</dbReference>
<keyword evidence="6" id="KW-0342">GTP-binding</keyword>
<dbReference type="PANTHER" id="PTHR46390">
    <property type="entry name" value="MANNOSE-1-PHOSPHATE GUANYLYLTRANSFERASE"/>
    <property type="match status" value="1"/>
</dbReference>
<proteinExistence type="inferred from homology"/>
<evidence type="ECO:0000256" key="1">
    <source>
        <dbReference type="ARBA" id="ARBA00006115"/>
    </source>
</evidence>
<dbReference type="SUPFAM" id="SSF159283">
    <property type="entry name" value="Guanosine diphospho-D-mannose pyrophosphorylase/mannose-6-phosphate isomerase linker domain"/>
    <property type="match status" value="1"/>
</dbReference>
<evidence type="ECO:0000256" key="3">
    <source>
        <dbReference type="ARBA" id="ARBA00022679"/>
    </source>
</evidence>
<sequence length="360" mass="40380">MSNHTYIAIMAGGVGSRFWPASREARPKQFLDITGDGRSLLRITFERFLRVTTADKIFIVTNGKYQQQVMEHIPELEDNQILCEPSRNNTAPCVAYTAFKLHQLDPEANIVIAPSDALIVNESLFADNINKALTYTAENDALLTLGIAPDRPHTGYGYIQFLGEESDNGVYPVKRFTEKPDMETAKSFITSGDYLWNAGIFIWRAKTILEAYEQFAPEIYALLSQGMSCYNTPEEQAFINEFYPQTPKISVDYAIMENARNIHTIPAQFGWSDLGAWGALYNESPKDSSGNVIAGERVITEDVHNSLIRAPKDKLIVVGGVDDLLIIDEGDVLVVYPRSREQEVKALRKRASDSYGEEYV</sequence>
<evidence type="ECO:0000256" key="4">
    <source>
        <dbReference type="ARBA" id="ARBA00022695"/>
    </source>
</evidence>
<dbReference type="PANTHER" id="PTHR46390:SF1">
    <property type="entry name" value="MANNOSE-1-PHOSPHATE GUANYLYLTRANSFERASE"/>
    <property type="match status" value="1"/>
</dbReference>
<dbReference type="SUPFAM" id="SSF53448">
    <property type="entry name" value="Nucleotide-diphospho-sugar transferases"/>
    <property type="match status" value="1"/>
</dbReference>
<dbReference type="Gene3D" id="3.90.550.10">
    <property type="entry name" value="Spore Coat Polysaccharide Biosynthesis Protein SpsA, Chain A"/>
    <property type="match status" value="1"/>
</dbReference>
<evidence type="ECO:0000259" key="8">
    <source>
        <dbReference type="Pfam" id="PF00483"/>
    </source>
</evidence>
<evidence type="ECO:0000313" key="10">
    <source>
        <dbReference type="Proteomes" id="UP000199021"/>
    </source>
</evidence>
<dbReference type="GO" id="GO:0005525">
    <property type="term" value="F:GTP binding"/>
    <property type="evidence" value="ECO:0007669"/>
    <property type="project" value="UniProtKB-KW"/>
</dbReference>
<gene>
    <name evidence="9" type="ORF">SAMN05444359_14011</name>
</gene>
<evidence type="ECO:0000313" key="9">
    <source>
        <dbReference type="EMBL" id="SER40036.1"/>
    </source>
</evidence>
<keyword evidence="4 9" id="KW-0548">Nucleotidyltransferase</keyword>
<feature type="domain" description="Nucleotidyl transferase" evidence="8">
    <location>
        <begin position="9"/>
        <end position="287"/>
    </location>
</feature>
<protein>
    <recommendedName>
        <fullName evidence="2">mannose-1-phosphate guanylyltransferase</fullName>
        <ecNumber evidence="2">2.7.7.13</ecNumber>
    </recommendedName>
</protein>
<evidence type="ECO:0000256" key="5">
    <source>
        <dbReference type="ARBA" id="ARBA00022741"/>
    </source>
</evidence>
<organism evidence="9 10">
    <name type="scientific">Neolewinella agarilytica</name>
    <dbReference type="NCBI Taxonomy" id="478744"/>
    <lineage>
        <taxon>Bacteria</taxon>
        <taxon>Pseudomonadati</taxon>
        <taxon>Bacteroidota</taxon>
        <taxon>Saprospiria</taxon>
        <taxon>Saprospirales</taxon>
        <taxon>Lewinellaceae</taxon>
        <taxon>Neolewinella</taxon>
    </lineage>
</organism>
<dbReference type="InterPro" id="IPR049577">
    <property type="entry name" value="GMPP_N"/>
</dbReference>
<dbReference type="EC" id="2.7.7.13" evidence="2"/>
<dbReference type="AlphaFoldDB" id="A0A1H9NVM1"/>
<dbReference type="STRING" id="478744.SAMN05444359_14011"/>
<dbReference type="InterPro" id="IPR029044">
    <property type="entry name" value="Nucleotide-diphossugar_trans"/>
</dbReference>
<comment type="catalytic activity">
    <reaction evidence="7">
        <text>alpha-D-mannose 1-phosphate + GTP + H(+) = GDP-alpha-D-mannose + diphosphate</text>
        <dbReference type="Rhea" id="RHEA:15229"/>
        <dbReference type="ChEBI" id="CHEBI:15378"/>
        <dbReference type="ChEBI" id="CHEBI:33019"/>
        <dbReference type="ChEBI" id="CHEBI:37565"/>
        <dbReference type="ChEBI" id="CHEBI:57527"/>
        <dbReference type="ChEBI" id="CHEBI:58409"/>
        <dbReference type="EC" id="2.7.7.13"/>
    </reaction>
</comment>
<keyword evidence="3 9" id="KW-0808">Transferase</keyword>
<keyword evidence="5" id="KW-0547">Nucleotide-binding</keyword>
<dbReference type="GO" id="GO:0004475">
    <property type="term" value="F:mannose-1-phosphate guanylyltransferase (GTP) activity"/>
    <property type="evidence" value="ECO:0007669"/>
    <property type="project" value="UniProtKB-EC"/>
</dbReference>
<evidence type="ECO:0000256" key="2">
    <source>
        <dbReference type="ARBA" id="ARBA00012387"/>
    </source>
</evidence>
<evidence type="ECO:0000256" key="6">
    <source>
        <dbReference type="ARBA" id="ARBA00023134"/>
    </source>
</evidence>
<evidence type="ECO:0000256" key="7">
    <source>
        <dbReference type="ARBA" id="ARBA00047343"/>
    </source>
</evidence>
<dbReference type="InParanoid" id="A0A1H9NVM1"/>